<dbReference type="EMBL" id="JBHSAT010000004">
    <property type="protein sequence ID" value="MFC3876598.1"/>
    <property type="molecule type" value="Genomic_DNA"/>
</dbReference>
<gene>
    <name evidence="2" type="ORF">ACFOSX_05070</name>
</gene>
<keyword evidence="3" id="KW-1185">Reference proteome</keyword>
<name>A0ABV8AET3_9FLAO</name>
<protein>
    <submittedName>
        <fullName evidence="2">Uncharacterized protein</fullName>
    </submittedName>
</protein>
<evidence type="ECO:0000256" key="1">
    <source>
        <dbReference type="SAM" id="SignalP"/>
    </source>
</evidence>
<proteinExistence type="predicted"/>
<sequence>MKHIFIVSLALLSLCAVAQQKPNNEVSLDALTTETQFSSDSPDLVEFIWWIPNEFWEASFSQDPSISASEAQEIVSLVEDYTIVIALKGKIGVFGGINYEDVDHIQKEFTVTYNGTDLRLIGEKELNADTRNFISMMKPMISNMLGPMGENMNFFIYDNKKSPINVFEEGYIQFTLGDYETGTELPLGSLLQEKQCSVTKKLHNGKWSYCPYHGVPLTNK</sequence>
<dbReference type="RefSeq" id="WP_386097655.1">
    <property type="nucleotide sequence ID" value="NZ_JBHSAT010000004.1"/>
</dbReference>
<accession>A0ABV8AET3</accession>
<reference evidence="3" key="1">
    <citation type="journal article" date="2019" name="Int. J. Syst. Evol. Microbiol.">
        <title>The Global Catalogue of Microorganisms (GCM) 10K type strain sequencing project: providing services to taxonomists for standard genome sequencing and annotation.</title>
        <authorList>
            <consortium name="The Broad Institute Genomics Platform"/>
            <consortium name="The Broad Institute Genome Sequencing Center for Infectious Disease"/>
            <person name="Wu L."/>
            <person name="Ma J."/>
        </authorList>
    </citation>
    <scope>NUCLEOTIDE SEQUENCE [LARGE SCALE GENOMIC DNA]</scope>
    <source>
        <strain evidence="3">CECT 8979</strain>
    </source>
</reference>
<keyword evidence="1" id="KW-0732">Signal</keyword>
<organism evidence="2 3">
    <name type="scientific">Winogradskyella maritima</name>
    <dbReference type="NCBI Taxonomy" id="1517766"/>
    <lineage>
        <taxon>Bacteria</taxon>
        <taxon>Pseudomonadati</taxon>
        <taxon>Bacteroidota</taxon>
        <taxon>Flavobacteriia</taxon>
        <taxon>Flavobacteriales</taxon>
        <taxon>Flavobacteriaceae</taxon>
        <taxon>Winogradskyella</taxon>
    </lineage>
</organism>
<feature type="chain" id="PRO_5047106478" evidence="1">
    <location>
        <begin position="19"/>
        <end position="220"/>
    </location>
</feature>
<evidence type="ECO:0000313" key="2">
    <source>
        <dbReference type="EMBL" id="MFC3876598.1"/>
    </source>
</evidence>
<dbReference type="Proteomes" id="UP001595812">
    <property type="component" value="Unassembled WGS sequence"/>
</dbReference>
<evidence type="ECO:0000313" key="3">
    <source>
        <dbReference type="Proteomes" id="UP001595812"/>
    </source>
</evidence>
<feature type="signal peptide" evidence="1">
    <location>
        <begin position="1"/>
        <end position="18"/>
    </location>
</feature>
<comment type="caution">
    <text evidence="2">The sequence shown here is derived from an EMBL/GenBank/DDBJ whole genome shotgun (WGS) entry which is preliminary data.</text>
</comment>